<evidence type="ECO:0000313" key="9">
    <source>
        <dbReference type="EMBL" id="KAL0635912.1"/>
    </source>
</evidence>
<evidence type="ECO:0000256" key="7">
    <source>
        <dbReference type="SAM" id="MobiDB-lite"/>
    </source>
</evidence>
<keyword evidence="3" id="KW-1003">Cell membrane</keyword>
<feature type="transmembrane region" description="Helical" evidence="8">
    <location>
        <begin position="715"/>
        <end position="733"/>
    </location>
</feature>
<evidence type="ECO:0000313" key="10">
    <source>
        <dbReference type="Proteomes" id="UP001447188"/>
    </source>
</evidence>
<feature type="transmembrane region" description="Helical" evidence="8">
    <location>
        <begin position="1010"/>
        <end position="1031"/>
    </location>
</feature>
<keyword evidence="5 8" id="KW-1133">Transmembrane helix</keyword>
<feature type="transmembrane region" description="Helical" evidence="8">
    <location>
        <begin position="682"/>
        <end position="703"/>
    </location>
</feature>
<dbReference type="Gene3D" id="1.20.1250.20">
    <property type="entry name" value="MFS general substrate transporter like domains"/>
    <property type="match status" value="1"/>
</dbReference>
<feature type="region of interest" description="Disordered" evidence="7">
    <location>
        <begin position="384"/>
        <end position="483"/>
    </location>
</feature>
<dbReference type="InterPro" id="IPR036259">
    <property type="entry name" value="MFS_trans_sf"/>
</dbReference>
<comment type="subcellular location">
    <subcellularLocation>
        <location evidence="1">Cell membrane</location>
        <topology evidence="1">Multi-pass membrane protein</topology>
    </subcellularLocation>
</comment>
<evidence type="ECO:0000256" key="2">
    <source>
        <dbReference type="ARBA" id="ARBA00022448"/>
    </source>
</evidence>
<feature type="transmembrane region" description="Helical" evidence="8">
    <location>
        <begin position="819"/>
        <end position="838"/>
    </location>
</feature>
<keyword evidence="4 8" id="KW-0812">Transmembrane</keyword>
<keyword evidence="6 8" id="KW-0472">Membrane</keyword>
<feature type="transmembrane region" description="Helical" evidence="8">
    <location>
        <begin position="976"/>
        <end position="998"/>
    </location>
</feature>
<evidence type="ECO:0000256" key="5">
    <source>
        <dbReference type="ARBA" id="ARBA00022989"/>
    </source>
</evidence>
<keyword evidence="2" id="KW-0813">Transport</keyword>
<feature type="transmembrane region" description="Helical" evidence="8">
    <location>
        <begin position="871"/>
        <end position="891"/>
    </location>
</feature>
<comment type="caution">
    <text evidence="9">The sequence shown here is derived from an EMBL/GenBank/DDBJ whole genome shotgun (WGS) entry which is preliminary data.</text>
</comment>
<gene>
    <name evidence="9" type="ORF">Q9L58_005155</name>
</gene>
<feature type="transmembrane region" description="Helical" evidence="8">
    <location>
        <begin position="786"/>
        <end position="807"/>
    </location>
</feature>
<feature type="compositionally biased region" description="Basic and acidic residues" evidence="7">
    <location>
        <begin position="434"/>
        <end position="444"/>
    </location>
</feature>
<feature type="compositionally biased region" description="Basic and acidic residues" evidence="7">
    <location>
        <begin position="272"/>
        <end position="281"/>
    </location>
</feature>
<dbReference type="EMBL" id="JBBBZM010000060">
    <property type="protein sequence ID" value="KAL0635912.1"/>
    <property type="molecule type" value="Genomic_DNA"/>
</dbReference>
<feature type="region of interest" description="Disordered" evidence="7">
    <location>
        <begin position="240"/>
        <end position="283"/>
    </location>
</feature>
<feature type="transmembrane region" description="Helical" evidence="8">
    <location>
        <begin position="513"/>
        <end position="534"/>
    </location>
</feature>
<dbReference type="Proteomes" id="UP001447188">
    <property type="component" value="Unassembled WGS sequence"/>
</dbReference>
<protein>
    <submittedName>
        <fullName evidence="9">Uncharacterized protein</fullName>
    </submittedName>
</protein>
<dbReference type="PANTHER" id="PTHR23502">
    <property type="entry name" value="MAJOR FACILITATOR SUPERFAMILY"/>
    <property type="match status" value="1"/>
</dbReference>
<feature type="transmembrane region" description="Helical" evidence="8">
    <location>
        <begin position="898"/>
        <end position="923"/>
    </location>
</feature>
<sequence length="1098" mass="120623">MGNVIADGGVDPDKIRDQVLSRRPFSPIPVIDPIFSVVYDSSGSSRDSQLQTLDLFPRPLILGRKPPRSPTNTIASPDPLINIIPPTPVVRSSTVSSLDIVRTRQEPRVHYSTVLAHTGASTPEESIIQPSDSGIGSPTAEKGTMTDFEYDEGAYEESNGDLQTLSEASTLTVPLERYPNTPRTTEENLKNHVSPEKVPQIQMPGFYTKSELDELAVYSDSDSNLPVRKHVPRTLYEEYVLSDPRRRKSEGDRPKSTSLQSRPQSRRRSASRGREETHLDKTLIPMSTGSFTRIIADLEDMLNQALELAGRAVTDSHTALEQRDASIRSVRSLRESILGDGESILGNATAESFRTANDQQAAADVTDGWDKSAVNSVLRKQLTRGSTMAVYQDDGERTSDAEDGEDERTPRGRMSHLQNDLRFRRQQFRPTPRGKNERSKEESRSMIPRPTRNSTIRGSKAVFTNDHGGKSQLQPETVTSKRKLRPHQLPLGGLFTKPKGKSGWDWGLLKKRYAAGVHCGVILLLGFIVGCYGGESAAIRASLGTTTSLTSMGNVLFILGVAIPSLIFWPLSLLHGRKPYVLLSIALTIPLQLPQALSLPPHTIPSQGRSMAPFVVCILVFRTISGFVLGFASMNVLATLIDLFGPDTGACCRGGVVFNSSIPIEGQDQFHLVPGGEAGARIGIWLGIWTWLFFAFSGVGYLVGQLIISRSSPAWGFWIVAIMATVLLFLVWLTPEVRPPWRKQRLINRRRAGWKGDKEKQHEDRGEITMVVSGASPKWWWEEVRAGVVLSWRMCNQLGFLVLLIALGSGRYNFTAVDAGLAILGLSVGALLSVPAQLSTFYLRNFRHRVHHRGHLQARHHYHEGQHPYRAVFFIGIFLVPTASLAFTISATGPPMHFIIPVFFAGLVAFSGTLAIAECHLIIMENFDISNLPEPLLSSGSGSTSYGNGKGGRLHGTQRPSSLVGSNDDFTTCHPAITAAFGIFQFVSLASVAGAIGWSRYIAEGIGVKYGLGIFTGITFLVTIALVGVLWRWNEVSVLEVYADQDSEYGAGTGVTEEVRVCKISILQKGRFTRWSEVNGMVYRGDEEGSVWRVRGAV</sequence>
<evidence type="ECO:0000256" key="3">
    <source>
        <dbReference type="ARBA" id="ARBA00022475"/>
    </source>
</evidence>
<dbReference type="SUPFAM" id="SSF103473">
    <property type="entry name" value="MFS general substrate transporter"/>
    <property type="match status" value="1"/>
</dbReference>
<reference evidence="9 10" key="1">
    <citation type="submission" date="2024-02" db="EMBL/GenBank/DDBJ databases">
        <title>Discinaceae phylogenomics.</title>
        <authorList>
            <person name="Dirks A.C."/>
            <person name="James T.Y."/>
        </authorList>
    </citation>
    <scope>NUCLEOTIDE SEQUENCE [LARGE SCALE GENOMIC DNA]</scope>
    <source>
        <strain evidence="9 10">ACD0624</strain>
    </source>
</reference>
<proteinExistence type="predicted"/>
<evidence type="ECO:0000256" key="4">
    <source>
        <dbReference type="ARBA" id="ARBA00022692"/>
    </source>
</evidence>
<keyword evidence="10" id="KW-1185">Reference proteome</keyword>
<dbReference type="PANTHER" id="PTHR23502:SF186">
    <property type="entry name" value="MAJOR FACILITATOR SUPERFAMILY (MFS) PROFILE DOMAIN-CONTAINING PROTEIN"/>
    <property type="match status" value="1"/>
</dbReference>
<feature type="compositionally biased region" description="Basic and acidic residues" evidence="7">
    <location>
        <begin position="184"/>
        <end position="195"/>
    </location>
</feature>
<evidence type="ECO:0000256" key="6">
    <source>
        <dbReference type="ARBA" id="ARBA00023136"/>
    </source>
</evidence>
<organism evidence="9 10">
    <name type="scientific">Discina gigas</name>
    <dbReference type="NCBI Taxonomy" id="1032678"/>
    <lineage>
        <taxon>Eukaryota</taxon>
        <taxon>Fungi</taxon>
        <taxon>Dikarya</taxon>
        <taxon>Ascomycota</taxon>
        <taxon>Pezizomycotina</taxon>
        <taxon>Pezizomycetes</taxon>
        <taxon>Pezizales</taxon>
        <taxon>Discinaceae</taxon>
        <taxon>Discina</taxon>
    </lineage>
</organism>
<name>A0ABR3GJ04_9PEZI</name>
<evidence type="ECO:0000256" key="1">
    <source>
        <dbReference type="ARBA" id="ARBA00004651"/>
    </source>
</evidence>
<feature type="transmembrane region" description="Helical" evidence="8">
    <location>
        <begin position="555"/>
        <end position="574"/>
    </location>
</feature>
<feature type="transmembrane region" description="Helical" evidence="8">
    <location>
        <begin position="611"/>
        <end position="634"/>
    </location>
</feature>
<feature type="region of interest" description="Disordered" evidence="7">
    <location>
        <begin position="940"/>
        <end position="961"/>
    </location>
</feature>
<accession>A0ABR3GJ04</accession>
<feature type="region of interest" description="Disordered" evidence="7">
    <location>
        <begin position="172"/>
        <end position="202"/>
    </location>
</feature>
<evidence type="ECO:0000256" key="8">
    <source>
        <dbReference type="SAM" id="Phobius"/>
    </source>
</evidence>